<feature type="region of interest" description="Disordered" evidence="1">
    <location>
        <begin position="1950"/>
        <end position="2127"/>
    </location>
</feature>
<feature type="compositionally biased region" description="Polar residues" evidence="1">
    <location>
        <begin position="1999"/>
        <end position="2019"/>
    </location>
</feature>
<feature type="compositionally biased region" description="Basic and acidic residues" evidence="1">
    <location>
        <begin position="1950"/>
        <end position="1971"/>
    </location>
</feature>
<feature type="compositionally biased region" description="Basic and acidic residues" evidence="1">
    <location>
        <begin position="897"/>
        <end position="907"/>
    </location>
</feature>
<feature type="compositionally biased region" description="Low complexity" evidence="1">
    <location>
        <begin position="1823"/>
        <end position="1849"/>
    </location>
</feature>
<evidence type="ECO:0000256" key="1">
    <source>
        <dbReference type="SAM" id="MobiDB-lite"/>
    </source>
</evidence>
<feature type="compositionally biased region" description="Polar residues" evidence="1">
    <location>
        <begin position="1205"/>
        <end position="1226"/>
    </location>
</feature>
<feature type="compositionally biased region" description="Polar residues" evidence="1">
    <location>
        <begin position="1549"/>
        <end position="1573"/>
    </location>
</feature>
<feature type="region of interest" description="Disordered" evidence="1">
    <location>
        <begin position="896"/>
        <end position="1057"/>
    </location>
</feature>
<feature type="region of interest" description="Disordered" evidence="1">
    <location>
        <begin position="146"/>
        <end position="167"/>
    </location>
</feature>
<feature type="region of interest" description="Disordered" evidence="1">
    <location>
        <begin position="1197"/>
        <end position="1226"/>
    </location>
</feature>
<accession>A0A8D8Q0Y4</accession>
<protein>
    <submittedName>
        <fullName evidence="2">Uncharacterized protein</fullName>
    </submittedName>
</protein>
<feature type="compositionally biased region" description="Basic and acidic residues" evidence="1">
    <location>
        <begin position="815"/>
        <end position="824"/>
    </location>
</feature>
<feature type="compositionally biased region" description="Basic and acidic residues" evidence="1">
    <location>
        <begin position="655"/>
        <end position="685"/>
    </location>
</feature>
<feature type="region of interest" description="Disordered" evidence="1">
    <location>
        <begin position="218"/>
        <end position="241"/>
    </location>
</feature>
<feature type="compositionally biased region" description="Basic and acidic residues" evidence="1">
    <location>
        <begin position="2068"/>
        <end position="2080"/>
    </location>
</feature>
<feature type="region of interest" description="Disordered" evidence="1">
    <location>
        <begin position="620"/>
        <end position="685"/>
    </location>
</feature>
<feature type="region of interest" description="Disordered" evidence="1">
    <location>
        <begin position="2258"/>
        <end position="2375"/>
    </location>
</feature>
<proteinExistence type="predicted"/>
<feature type="compositionally biased region" description="Low complexity" evidence="1">
    <location>
        <begin position="2118"/>
        <end position="2127"/>
    </location>
</feature>
<feature type="compositionally biased region" description="Basic and acidic residues" evidence="1">
    <location>
        <begin position="2339"/>
        <end position="2375"/>
    </location>
</feature>
<feature type="compositionally biased region" description="Basic and acidic residues" evidence="1">
    <location>
        <begin position="1611"/>
        <end position="1620"/>
    </location>
</feature>
<organism evidence="2">
    <name type="scientific">Cacopsylla melanoneura</name>
    <dbReference type="NCBI Taxonomy" id="428564"/>
    <lineage>
        <taxon>Eukaryota</taxon>
        <taxon>Metazoa</taxon>
        <taxon>Ecdysozoa</taxon>
        <taxon>Arthropoda</taxon>
        <taxon>Hexapoda</taxon>
        <taxon>Insecta</taxon>
        <taxon>Pterygota</taxon>
        <taxon>Neoptera</taxon>
        <taxon>Paraneoptera</taxon>
        <taxon>Hemiptera</taxon>
        <taxon>Sternorrhyncha</taxon>
        <taxon>Psylloidea</taxon>
        <taxon>Psyllidae</taxon>
        <taxon>Psyllinae</taxon>
        <taxon>Cacopsylla</taxon>
    </lineage>
</organism>
<reference evidence="2" key="1">
    <citation type="submission" date="2021-05" db="EMBL/GenBank/DDBJ databases">
        <authorList>
            <person name="Alioto T."/>
            <person name="Alioto T."/>
            <person name="Gomez Garrido J."/>
        </authorList>
    </citation>
    <scope>NUCLEOTIDE SEQUENCE</scope>
</reference>
<feature type="region of interest" description="Disordered" evidence="1">
    <location>
        <begin position="717"/>
        <end position="824"/>
    </location>
</feature>
<feature type="compositionally biased region" description="Polar residues" evidence="1">
    <location>
        <begin position="1026"/>
        <end position="1045"/>
    </location>
</feature>
<feature type="region of interest" description="Disordered" evidence="1">
    <location>
        <begin position="570"/>
        <end position="595"/>
    </location>
</feature>
<feature type="compositionally biased region" description="Basic and acidic residues" evidence="1">
    <location>
        <begin position="962"/>
        <end position="976"/>
    </location>
</feature>
<feature type="compositionally biased region" description="Basic and acidic residues" evidence="1">
    <location>
        <begin position="926"/>
        <end position="939"/>
    </location>
</feature>
<feature type="compositionally biased region" description="Basic and acidic residues" evidence="1">
    <location>
        <begin position="2048"/>
        <end position="2057"/>
    </location>
</feature>
<sequence length="2375" mass="266617">MKTPIISPDVQAKEIVPLVKSASVTTPISSIVKETTRKLFSRENTRGESLDSEMEYIAQHPDMLAFENTCFQYDDEDETLLASARMYDKRYSECLNEIPPIPTQRKTILERSTSLPCADLGTKESQVKQKKKFFEAQMRKEIAVEQLEEEGSPERKSISFDQSLSSPDQEAILNRQIHSHIFTNEMDEQIDSLVPEEKIIQESADIKRLTEFFESRSIESKESLEKTDSQESSDEPPRSKISEVMLYKSESISKPSDSLEVQIDRSDVDSTMKEEELDEDLKDIENELQQRLMEECNQRDGTKHTGIIENTTLTKDNIVSLENRLEDTLCDNENTYLKVENNLMDNQALTTTSELIHSTIHTPEEHIPDTIWEVGVQDRPEIDSGRILPPFSLGKEIIMDNEEEYAEEFSFTKPVTIEKEKIVDDIEQDETQDIDTTVSETVESQITEQIELSYLSKEEARNIAESIVEEIEEELVKRKDVMAHIEDRVFSSTIPVSDISNDYLKEFAEKENMDIKLIESVLARKQRDQFKKLSRNDTASSMEITDEDLRSSGLDTEVTGESLAYRMSGIIETDDEEELPKTDKSITDDSSDSFPNKREYIKETLETTFQATEKPIKVKEFDYKRKEESSKDDKESSESYEAKINEKSSGQSDFLKTKNESSLLQEKDDSTYQKDTVHKDSFLKDTSENIINVDETFEKYDGKISIKDLKEGSFTQYQQEKDAISENNTEERHSTQDYSEFKTQSDISNNRQSELKESFEFGSRFDKESDTEKLSKVDTNTRKDEFDEEEKSFKTQTENIVDTGSRKIITSSNTEKSHIEKSHKTEILDHSRTECKIEIRKEYLGDASMLEELQKAGFRISEDIREETSRLIKGETLNKEKNAHSKKEYFVDDEEEVVSHVDTDDTKCSSTEITVRMVDQPLRPSSDQDHSTSQHEDPVKSSSAENLDSAPEVKLRRQKPSQKADRKSTGDYDQHSSSEGSHCVSSEQISEKSSKPSRPCSTDVDALMTAGDVGSSEYESAISHLSGRTSQTTNEYQTAASSLPSRESMKSLDSESSGNLISISETLIPSASDLDQDLDIDSIPEDMCTYQQGLESGDTDPSPHTVKTVFSHMTHSSSQPFKSDLSMRPTLTKSHTDGTLEQPQCQMKRSPEIALVADSSPISESLDEKCLSSIDDGISFSTSDATGMRTVIELSKTESERMEGSGTSEQHSLTISATSGELSLSSESRDDNIIANDMNQQTSRDASIVFLEDQSKSSVTILTSSFKENDANVISTQIISNNEITTAIDYPTDADAKKKHGHRRNDSKSFNSMIPVFAGTKKVISEDVAESDKYVTKEKEIDETDSEADQGLYRDIQEAQILEQALIEEDKIRSTLPSFSSEEEIINELISVKSHITVDEPIVRPKTPEPPDDFSSSKLVFTGACSSSDALVCDIIPHVSERHHSTASDHEDELAEAEAAFHMVPHVSPAIPSHLPPTIPEDPFEENKELETREALLKEANLRKLAQADMSPAFIPDITVTEHMTPLVDKGFKYPDLDLEAEMAKNEETPQPSAATSFEKTNVTQSPVPSTMSDFVDKNSNEGDSPTSDSFEMLETPDEMDDFVIVEEVAKEAEEKDNEGKSVQITQKRTAKKYDEEDVISPPKQPKTKMIKVQYYGEDSNQGDEIGPFELEGSPEKSAKENTSDTCSQEFSPPTDDEHMYDKDAEARKKWIEMQFQGDPAIAAAYGYEMEFERGPLEDIKEEELTELESSKFGSVNSAVSQSIGSIGSFGKISLSSTPDFDILAGKKFFMRAGSEQDNVSMSSLQEFERLEQLMALESMKAKSSGSQDSMNSSSRSTNSAKKSSNSGGDITSTSLKEFEGLERACIEAEKIEHKARAEELMLIEEGHESLTSESSSCVTITGPVKVEVDSDSENYEQRMFAIDEIIREAQSNVEQFVDIKTESIGRGDSLEEVARIPDLEFDQTDVKPKDSEDDMVTSTDSLEALSKTALSRKEHTTSNDSLEIKTNTGDQMSASTDSIEYHLKQKQDSKNNGFMKDSIEGTLPSLDSHDKLKYSEYVEDQSSSSGRDGDLSSSGKEDALGEINRIPPPRSEQHLGSTDSMDPTSSTATHATYQYDSDSLMSSSFTSAGDNTLMSSMEQLDNVTRTGVWFEDGRPYVTEVVEPVSDEDFSHTIHRTVELPPEVHKVTFSGPNAEAALKEYVERFGPGEDVSETQEIDADGNVHIKRVVQRRVVVKPEEISSSEGPISSLELEEYLKKLGQDQRQEQEHYDFEQDLTHSDFDPSSHSKTKSYPTKSPTSSKQGIITESDLQEPTSSKGSRKNQRPSLKYDISMDEEPDYDPREHDWRFDFPIHSEKEESTEGDSKKKSGGESSQK</sequence>
<dbReference type="EMBL" id="HBUF01050398">
    <property type="protein sequence ID" value="CAG6621519.1"/>
    <property type="molecule type" value="Transcribed_RNA"/>
</dbReference>
<feature type="compositionally biased region" description="Polar residues" evidence="1">
    <location>
        <begin position="2095"/>
        <end position="2117"/>
    </location>
</feature>
<evidence type="ECO:0000313" key="2">
    <source>
        <dbReference type="EMBL" id="CAG6621519.1"/>
    </source>
</evidence>
<feature type="compositionally biased region" description="Basic and acidic residues" evidence="1">
    <location>
        <begin position="620"/>
        <end position="646"/>
    </location>
</feature>
<feature type="compositionally biased region" description="Polar residues" evidence="1">
    <location>
        <begin position="795"/>
        <end position="814"/>
    </location>
</feature>
<feature type="compositionally biased region" description="Low complexity" evidence="1">
    <location>
        <begin position="977"/>
        <end position="987"/>
    </location>
</feature>
<feature type="compositionally biased region" description="Low complexity" evidence="1">
    <location>
        <begin position="2286"/>
        <end position="2301"/>
    </location>
</feature>
<feature type="region of interest" description="Disordered" evidence="1">
    <location>
        <begin position="1545"/>
        <end position="1591"/>
    </location>
</feature>
<name>A0A8D8Q0Y4_9HEMI</name>
<feature type="region of interest" description="Disordered" evidence="1">
    <location>
        <begin position="1819"/>
        <end position="1855"/>
    </location>
</feature>
<feature type="compositionally biased region" description="Basic and acidic residues" evidence="1">
    <location>
        <begin position="2020"/>
        <end position="2030"/>
    </location>
</feature>
<feature type="compositionally biased region" description="Basic and acidic residues" evidence="1">
    <location>
        <begin position="1674"/>
        <end position="1683"/>
    </location>
</feature>
<feature type="compositionally biased region" description="Polar residues" evidence="1">
    <location>
        <begin position="736"/>
        <end position="752"/>
    </location>
</feature>
<feature type="region of interest" description="Disordered" evidence="1">
    <location>
        <begin position="1611"/>
        <end position="1701"/>
    </location>
</feature>
<feature type="compositionally biased region" description="Basic and acidic residues" evidence="1">
    <location>
        <begin position="2258"/>
        <end position="2285"/>
    </location>
</feature>
<feature type="compositionally biased region" description="Basic and acidic residues" evidence="1">
    <location>
        <begin position="719"/>
        <end position="735"/>
    </location>
</feature>
<feature type="compositionally biased region" description="Basic and acidic residues" evidence="1">
    <location>
        <begin position="753"/>
        <end position="785"/>
    </location>
</feature>